<protein>
    <submittedName>
        <fullName evidence="2">Uncharacterized protein</fullName>
    </submittedName>
</protein>
<keyword evidence="1" id="KW-0472">Membrane</keyword>
<name>A0ABT2QAW4_9EURY</name>
<proteinExistence type="predicted"/>
<feature type="transmembrane region" description="Helical" evidence="1">
    <location>
        <begin position="69"/>
        <end position="89"/>
    </location>
</feature>
<gene>
    <name evidence="2" type="ORF">OB955_04865</name>
</gene>
<sequence>MGITNEILFYNQGFSYDPPLYRKDDYNSYLEFEATNWWRISQTAFTFGLVIMFSSIFELVPRIEDINESWGIGLVSVPFLIVVSTIVLLSARNKYLIRKELQRNL</sequence>
<accession>A0ABT2QAW4</accession>
<comment type="caution">
    <text evidence="2">The sequence shown here is derived from an EMBL/GenBank/DDBJ whole genome shotgun (WGS) entry which is preliminary data.</text>
</comment>
<keyword evidence="1" id="KW-0812">Transmembrane</keyword>
<dbReference type="RefSeq" id="WP_338007146.1">
    <property type="nucleotide sequence ID" value="NZ_JAOPKB010000002.1"/>
</dbReference>
<dbReference type="EMBL" id="JAOPKB010000002">
    <property type="protein sequence ID" value="MCU4972065.1"/>
    <property type="molecule type" value="Genomic_DNA"/>
</dbReference>
<evidence type="ECO:0000256" key="1">
    <source>
        <dbReference type="SAM" id="Phobius"/>
    </source>
</evidence>
<evidence type="ECO:0000313" key="2">
    <source>
        <dbReference type="EMBL" id="MCU4972065.1"/>
    </source>
</evidence>
<keyword evidence="3" id="KW-1185">Reference proteome</keyword>
<dbReference type="Proteomes" id="UP001320972">
    <property type="component" value="Unassembled WGS sequence"/>
</dbReference>
<evidence type="ECO:0000313" key="3">
    <source>
        <dbReference type="Proteomes" id="UP001320972"/>
    </source>
</evidence>
<keyword evidence="1" id="KW-1133">Transmembrane helix</keyword>
<reference evidence="2 3" key="1">
    <citation type="submission" date="2022-09" db="EMBL/GenBank/DDBJ databases">
        <title>Enrichment on poylsaccharides allowed isolation of novel metabolic and taxonomic groups of Haloarchaea.</title>
        <authorList>
            <person name="Sorokin D.Y."/>
            <person name="Elcheninov A.G."/>
            <person name="Khizhniak T.V."/>
            <person name="Kolganova T.V."/>
            <person name="Kublanov I.V."/>
        </authorList>
    </citation>
    <scope>NUCLEOTIDE SEQUENCE [LARGE SCALE GENOMIC DNA]</scope>
    <source>
        <strain evidence="2 3">AArc-m2/3/4</strain>
    </source>
</reference>
<feature type="transmembrane region" description="Helical" evidence="1">
    <location>
        <begin position="37"/>
        <end position="57"/>
    </location>
</feature>
<organism evidence="2 3">
    <name type="scientific">Natronoglomus mannanivorans</name>
    <dbReference type="NCBI Taxonomy" id="2979990"/>
    <lineage>
        <taxon>Archaea</taxon>
        <taxon>Methanobacteriati</taxon>
        <taxon>Methanobacteriota</taxon>
        <taxon>Stenosarchaea group</taxon>
        <taxon>Halobacteria</taxon>
        <taxon>Halobacteriales</taxon>
        <taxon>Natrialbaceae</taxon>
        <taxon>Natronoglomus</taxon>
    </lineage>
</organism>